<dbReference type="GO" id="GO:0005886">
    <property type="term" value="C:plasma membrane"/>
    <property type="evidence" value="ECO:0007669"/>
    <property type="project" value="UniProtKB-SubCell"/>
</dbReference>
<evidence type="ECO:0000256" key="2">
    <source>
        <dbReference type="ARBA" id="ARBA00022692"/>
    </source>
</evidence>
<keyword evidence="4 5" id="KW-0472">Membrane</keyword>
<accession>A0A0N9I5V5</accession>
<keyword evidence="3 5" id="KW-1133">Transmembrane helix</keyword>
<evidence type="ECO:0000256" key="1">
    <source>
        <dbReference type="ARBA" id="ARBA00004651"/>
    </source>
</evidence>
<evidence type="ECO:0000259" key="6">
    <source>
        <dbReference type="PROSITE" id="PS50850"/>
    </source>
</evidence>
<dbReference type="InterPro" id="IPR036259">
    <property type="entry name" value="MFS_trans_sf"/>
</dbReference>
<feature type="transmembrane region" description="Helical" evidence="5">
    <location>
        <begin position="367"/>
        <end position="386"/>
    </location>
</feature>
<evidence type="ECO:0000256" key="5">
    <source>
        <dbReference type="SAM" id="Phobius"/>
    </source>
</evidence>
<dbReference type="SUPFAM" id="SSF103473">
    <property type="entry name" value="MFS general substrate transporter"/>
    <property type="match status" value="1"/>
</dbReference>
<organism evidence="7 8">
    <name type="scientific">Kibdelosporangium phytohabitans</name>
    <dbReference type="NCBI Taxonomy" id="860235"/>
    <lineage>
        <taxon>Bacteria</taxon>
        <taxon>Bacillati</taxon>
        <taxon>Actinomycetota</taxon>
        <taxon>Actinomycetes</taxon>
        <taxon>Pseudonocardiales</taxon>
        <taxon>Pseudonocardiaceae</taxon>
        <taxon>Kibdelosporangium</taxon>
    </lineage>
</organism>
<keyword evidence="8" id="KW-1185">Reference proteome</keyword>
<feature type="domain" description="Major facilitator superfamily (MFS) profile" evidence="6">
    <location>
        <begin position="6"/>
        <end position="390"/>
    </location>
</feature>
<evidence type="ECO:0000256" key="3">
    <source>
        <dbReference type="ARBA" id="ARBA00022989"/>
    </source>
</evidence>
<dbReference type="InterPro" id="IPR011701">
    <property type="entry name" value="MFS"/>
</dbReference>
<dbReference type="Proteomes" id="UP000063699">
    <property type="component" value="Chromosome"/>
</dbReference>
<dbReference type="EMBL" id="CP012752">
    <property type="protein sequence ID" value="ALG10089.1"/>
    <property type="molecule type" value="Genomic_DNA"/>
</dbReference>
<dbReference type="PANTHER" id="PTHR42718:SF49">
    <property type="entry name" value="EXPORT PROTEIN"/>
    <property type="match status" value="1"/>
</dbReference>
<dbReference type="GO" id="GO:0022857">
    <property type="term" value="F:transmembrane transporter activity"/>
    <property type="evidence" value="ECO:0007669"/>
    <property type="project" value="InterPro"/>
</dbReference>
<dbReference type="RefSeq" id="WP_054291992.1">
    <property type="nucleotide sequence ID" value="NZ_CP012752.1"/>
</dbReference>
<protein>
    <recommendedName>
        <fullName evidence="6">Major facilitator superfamily (MFS) profile domain-containing protein</fullName>
    </recommendedName>
</protein>
<dbReference type="PANTHER" id="PTHR42718">
    <property type="entry name" value="MAJOR FACILITATOR SUPERFAMILY MULTIDRUG TRANSPORTER MFSC"/>
    <property type="match status" value="1"/>
</dbReference>
<keyword evidence="2 5" id="KW-0812">Transmembrane</keyword>
<feature type="transmembrane region" description="Helical" evidence="5">
    <location>
        <begin position="103"/>
        <end position="122"/>
    </location>
</feature>
<dbReference type="STRING" id="860235.AOZ06_27175"/>
<comment type="subcellular location">
    <subcellularLocation>
        <location evidence="1">Cell membrane</location>
        <topology evidence="1">Multi-pass membrane protein</topology>
    </subcellularLocation>
</comment>
<proteinExistence type="predicted"/>
<dbReference type="PROSITE" id="PS50850">
    <property type="entry name" value="MFS"/>
    <property type="match status" value="1"/>
</dbReference>
<feature type="transmembrane region" description="Helical" evidence="5">
    <location>
        <begin position="269"/>
        <end position="288"/>
    </location>
</feature>
<reference evidence="7 8" key="1">
    <citation type="submission" date="2015-07" db="EMBL/GenBank/DDBJ databases">
        <title>Genome sequencing of Kibdelosporangium phytohabitans.</title>
        <authorList>
            <person name="Qin S."/>
            <person name="Xing K."/>
        </authorList>
    </citation>
    <scope>NUCLEOTIDE SEQUENCE [LARGE SCALE GENOMIC DNA]</scope>
    <source>
        <strain evidence="7 8">KLBMP1111</strain>
    </source>
</reference>
<feature type="transmembrane region" description="Helical" evidence="5">
    <location>
        <begin position="43"/>
        <end position="64"/>
    </location>
</feature>
<evidence type="ECO:0000256" key="4">
    <source>
        <dbReference type="ARBA" id="ARBA00023136"/>
    </source>
</evidence>
<dbReference type="Pfam" id="PF07690">
    <property type="entry name" value="MFS_1"/>
    <property type="match status" value="1"/>
</dbReference>
<dbReference type="AlphaFoldDB" id="A0A0N9I5V5"/>
<dbReference type="KEGG" id="kphy:AOZ06_27175"/>
<dbReference type="OrthoDB" id="9781469at2"/>
<sequence length="394" mass="39652">MRKWGALIAISLGSLLFLIDTTAVTVALPDIGRDLHASLTPLQWVLNIYTAVLAALMLAAGSVADRHGHRAVYLAGLGVFAVASLACALAPTVTVLITARGVQGIGGAAMAVTTFALIGSSYDGRDRGIAIGIWGAVNGLAAAAGPMLGGLLTQYLGWQAIFLANLPLAALAIALTRTSVPAVPGTRGKRFDLAGTLALFRLATFNALIVCGTITAGVFACLVYTSIWLQDTLRLGPVAAGLAMVPLALSTFAASTLAGRRLQCVPPRIMITLGLLLGGAGSALQAGLDNDSTATAILTGLVVSGLGVGLLMPATGAVLFASVPAERVGVAVGVSTTARQLGQTLGVAALGLVFQAGHGSVDGLNRVYLTTAALGVIAAVVAFTTIHDKASAQV</sequence>
<dbReference type="Gene3D" id="1.20.1720.10">
    <property type="entry name" value="Multidrug resistance protein D"/>
    <property type="match status" value="1"/>
</dbReference>
<evidence type="ECO:0000313" key="8">
    <source>
        <dbReference type="Proteomes" id="UP000063699"/>
    </source>
</evidence>
<dbReference type="CDD" id="cd17321">
    <property type="entry name" value="MFS_MMR_MDR_like"/>
    <property type="match status" value="1"/>
</dbReference>
<feature type="transmembrane region" description="Helical" evidence="5">
    <location>
        <begin position="129"/>
        <end position="149"/>
    </location>
</feature>
<feature type="transmembrane region" description="Helical" evidence="5">
    <location>
        <begin position="155"/>
        <end position="176"/>
    </location>
</feature>
<name>A0A0N9I5V5_9PSEU</name>
<dbReference type="PRINTS" id="PR01036">
    <property type="entry name" value="TCRTETB"/>
</dbReference>
<gene>
    <name evidence="7" type="ORF">AOZ06_27175</name>
</gene>
<feature type="transmembrane region" description="Helical" evidence="5">
    <location>
        <begin position="294"/>
        <end position="320"/>
    </location>
</feature>
<evidence type="ECO:0000313" key="7">
    <source>
        <dbReference type="EMBL" id="ALG10089.1"/>
    </source>
</evidence>
<feature type="transmembrane region" description="Helical" evidence="5">
    <location>
        <begin position="197"/>
        <end position="229"/>
    </location>
</feature>
<feature type="transmembrane region" description="Helical" evidence="5">
    <location>
        <begin position="71"/>
        <end position="97"/>
    </location>
</feature>
<feature type="transmembrane region" description="Helical" evidence="5">
    <location>
        <begin position="235"/>
        <end position="257"/>
    </location>
</feature>
<dbReference type="InterPro" id="IPR020846">
    <property type="entry name" value="MFS_dom"/>
</dbReference>